<dbReference type="Proteomes" id="UP000799776">
    <property type="component" value="Unassembled WGS sequence"/>
</dbReference>
<evidence type="ECO:0000256" key="1">
    <source>
        <dbReference type="SAM" id="Coils"/>
    </source>
</evidence>
<organism evidence="3 4">
    <name type="scientific">Saccharata proteae CBS 121410</name>
    <dbReference type="NCBI Taxonomy" id="1314787"/>
    <lineage>
        <taxon>Eukaryota</taxon>
        <taxon>Fungi</taxon>
        <taxon>Dikarya</taxon>
        <taxon>Ascomycota</taxon>
        <taxon>Pezizomycotina</taxon>
        <taxon>Dothideomycetes</taxon>
        <taxon>Dothideomycetes incertae sedis</taxon>
        <taxon>Botryosphaeriales</taxon>
        <taxon>Saccharataceae</taxon>
        <taxon>Saccharata</taxon>
    </lineage>
</organism>
<sequence>MTASTDAASRALSPERCDHGTKRAHGLSNDEASSTHCKKPRSGSVDNTLEPRDEEENWTAGMALRTVVKGRAEGESALYRSEVRQRTNEHATKPEARLGKAATEEGLENGDHAELVYEYGAEEVEGTGAHSWLVHELQDKVEKIQGRLEKEMEKVQDLTAKVKDQEREIRSLKN</sequence>
<keyword evidence="1" id="KW-0175">Coiled coil</keyword>
<accession>A0A9P4HYM1</accession>
<evidence type="ECO:0000256" key="2">
    <source>
        <dbReference type="SAM" id="MobiDB-lite"/>
    </source>
</evidence>
<dbReference type="AlphaFoldDB" id="A0A9P4HYM1"/>
<evidence type="ECO:0000313" key="3">
    <source>
        <dbReference type="EMBL" id="KAF2088459.1"/>
    </source>
</evidence>
<protein>
    <submittedName>
        <fullName evidence="3">Uncharacterized protein</fullName>
    </submittedName>
</protein>
<feature type="region of interest" description="Disordered" evidence="2">
    <location>
        <begin position="83"/>
        <end position="109"/>
    </location>
</feature>
<keyword evidence="4" id="KW-1185">Reference proteome</keyword>
<proteinExistence type="predicted"/>
<comment type="caution">
    <text evidence="3">The sequence shown here is derived from an EMBL/GenBank/DDBJ whole genome shotgun (WGS) entry which is preliminary data.</text>
</comment>
<name>A0A9P4HYM1_9PEZI</name>
<dbReference type="EMBL" id="ML978716">
    <property type="protein sequence ID" value="KAF2088459.1"/>
    <property type="molecule type" value="Genomic_DNA"/>
</dbReference>
<feature type="region of interest" description="Disordered" evidence="2">
    <location>
        <begin position="1"/>
        <end position="62"/>
    </location>
</feature>
<gene>
    <name evidence="3" type="ORF">K490DRAFT_55874</name>
</gene>
<feature type="coiled-coil region" evidence="1">
    <location>
        <begin position="134"/>
        <end position="168"/>
    </location>
</feature>
<reference evidence="3" key="1">
    <citation type="journal article" date="2020" name="Stud. Mycol.">
        <title>101 Dothideomycetes genomes: a test case for predicting lifestyles and emergence of pathogens.</title>
        <authorList>
            <person name="Haridas S."/>
            <person name="Albert R."/>
            <person name="Binder M."/>
            <person name="Bloem J."/>
            <person name="Labutti K."/>
            <person name="Salamov A."/>
            <person name="Andreopoulos B."/>
            <person name="Baker S."/>
            <person name="Barry K."/>
            <person name="Bills G."/>
            <person name="Bluhm B."/>
            <person name="Cannon C."/>
            <person name="Castanera R."/>
            <person name="Culley D."/>
            <person name="Daum C."/>
            <person name="Ezra D."/>
            <person name="Gonzalez J."/>
            <person name="Henrissat B."/>
            <person name="Kuo A."/>
            <person name="Liang C."/>
            <person name="Lipzen A."/>
            <person name="Lutzoni F."/>
            <person name="Magnuson J."/>
            <person name="Mondo S."/>
            <person name="Nolan M."/>
            <person name="Ohm R."/>
            <person name="Pangilinan J."/>
            <person name="Park H.-J."/>
            <person name="Ramirez L."/>
            <person name="Alfaro M."/>
            <person name="Sun H."/>
            <person name="Tritt A."/>
            <person name="Yoshinaga Y."/>
            <person name="Zwiers L.-H."/>
            <person name="Turgeon B."/>
            <person name="Goodwin S."/>
            <person name="Spatafora J."/>
            <person name="Crous P."/>
            <person name="Grigoriev I."/>
        </authorList>
    </citation>
    <scope>NUCLEOTIDE SEQUENCE</scope>
    <source>
        <strain evidence="3">CBS 121410</strain>
    </source>
</reference>
<feature type="compositionally biased region" description="Basic and acidic residues" evidence="2">
    <location>
        <begin position="83"/>
        <end position="98"/>
    </location>
</feature>
<evidence type="ECO:0000313" key="4">
    <source>
        <dbReference type="Proteomes" id="UP000799776"/>
    </source>
</evidence>